<keyword evidence="3 7" id="KW-0732">Signal</keyword>
<dbReference type="RefSeq" id="WP_131148576.1">
    <property type="nucleotide sequence ID" value="NZ_BMWV01000001.1"/>
</dbReference>
<keyword evidence="5" id="KW-0998">Cell outer membrane</keyword>
<dbReference type="AlphaFoldDB" id="A0A411X6S7"/>
<evidence type="ECO:0000313" key="10">
    <source>
        <dbReference type="Proteomes" id="UP000292307"/>
    </source>
</evidence>
<feature type="region of interest" description="Disordered" evidence="6">
    <location>
        <begin position="108"/>
        <end position="169"/>
    </location>
</feature>
<dbReference type="PANTHER" id="PTHR38776">
    <property type="entry name" value="MLTA-INTERACTING PROTEIN-RELATED"/>
    <property type="match status" value="1"/>
</dbReference>
<dbReference type="PANTHER" id="PTHR38776:SF1">
    <property type="entry name" value="MLTA-INTERACTING PROTEIN-RELATED"/>
    <property type="match status" value="1"/>
</dbReference>
<evidence type="ECO:0000256" key="4">
    <source>
        <dbReference type="ARBA" id="ARBA00023136"/>
    </source>
</evidence>
<gene>
    <name evidence="9" type="ORF">EYF70_29605</name>
    <name evidence="8" type="ORF">GCM10007387_07520</name>
</gene>
<keyword evidence="4" id="KW-0472">Membrane</keyword>
<evidence type="ECO:0000313" key="9">
    <source>
        <dbReference type="EMBL" id="QBI04515.1"/>
    </source>
</evidence>
<feature type="compositionally biased region" description="Basic and acidic residues" evidence="6">
    <location>
        <begin position="134"/>
        <end position="152"/>
    </location>
</feature>
<sequence>MYKFFVLALAGACGAAHAQTPAINPMPDGSRDMYVGLGAQYAPRYEGAADRRTTALPMLQVQWSNGIFISGMSMGMHLSNSPSVEYGPLVALAPGRDASGTKMFRLGTVGDNAGNPGGPSTWLPDPITGLPPPKDGDVKEDDVKQDDVKEEPPPAAGADGFAPNEGGDGLTADNSVNLLDGVHAIRRRVLYGGFANFYLTPQLRVTTNLLYGAGNDRNGLRMHVALQHLQQDIAPHHTLALSAGVTLVNRAYNMAYFGVTAEEADQYGINAEYHPDGGIEDVRAGARWNWALSPAWMMTTGLQVSRLVGDARKSPLVERPTNVSLSTALVYRF</sequence>
<dbReference type="Pfam" id="PF06629">
    <property type="entry name" value="MipA"/>
    <property type="match status" value="1"/>
</dbReference>
<feature type="signal peptide" evidence="7">
    <location>
        <begin position="1"/>
        <end position="18"/>
    </location>
</feature>
<dbReference type="GO" id="GO:0009279">
    <property type="term" value="C:cell outer membrane"/>
    <property type="evidence" value="ECO:0007669"/>
    <property type="project" value="UniProtKB-SubCell"/>
</dbReference>
<organism evidence="8 11">
    <name type="scientific">Pseudoduganella albidiflava</name>
    <dbReference type="NCBI Taxonomy" id="321983"/>
    <lineage>
        <taxon>Bacteria</taxon>
        <taxon>Pseudomonadati</taxon>
        <taxon>Pseudomonadota</taxon>
        <taxon>Betaproteobacteria</taxon>
        <taxon>Burkholderiales</taxon>
        <taxon>Oxalobacteraceae</taxon>
        <taxon>Telluria group</taxon>
        <taxon>Pseudoduganella</taxon>
    </lineage>
</organism>
<dbReference type="Proteomes" id="UP000292307">
    <property type="component" value="Chromosome"/>
</dbReference>
<evidence type="ECO:0000313" key="11">
    <source>
        <dbReference type="Proteomes" id="UP000628442"/>
    </source>
</evidence>
<evidence type="ECO:0000256" key="1">
    <source>
        <dbReference type="ARBA" id="ARBA00004442"/>
    </source>
</evidence>
<evidence type="ECO:0000313" key="8">
    <source>
        <dbReference type="EMBL" id="GGY27947.1"/>
    </source>
</evidence>
<dbReference type="OrthoDB" id="8585044at2"/>
<dbReference type="InterPro" id="IPR010583">
    <property type="entry name" value="MipA"/>
</dbReference>
<proteinExistence type="inferred from homology"/>
<feature type="chain" id="PRO_5043467310" evidence="7">
    <location>
        <begin position="19"/>
        <end position="333"/>
    </location>
</feature>
<dbReference type="EMBL" id="CP036401">
    <property type="protein sequence ID" value="QBI04515.1"/>
    <property type="molecule type" value="Genomic_DNA"/>
</dbReference>
<comment type="subcellular location">
    <subcellularLocation>
        <location evidence="1">Cell outer membrane</location>
    </subcellularLocation>
</comment>
<reference evidence="9 10" key="2">
    <citation type="submission" date="2019-02" db="EMBL/GenBank/DDBJ databases">
        <title>Draft Genome Sequences of Six Type Strains of the Genus Massilia.</title>
        <authorList>
            <person name="Miess H."/>
            <person name="Frediansyhah A."/>
            <person name="Gross H."/>
        </authorList>
    </citation>
    <scope>NUCLEOTIDE SEQUENCE [LARGE SCALE GENOMIC DNA]</scope>
    <source>
        <strain evidence="9 10">DSM 17472</strain>
    </source>
</reference>
<evidence type="ECO:0000256" key="3">
    <source>
        <dbReference type="ARBA" id="ARBA00022729"/>
    </source>
</evidence>
<comment type="similarity">
    <text evidence="2">Belongs to the MipA/OmpV family.</text>
</comment>
<reference evidence="8" key="3">
    <citation type="submission" date="2022-12" db="EMBL/GenBank/DDBJ databases">
        <authorList>
            <person name="Sun Q."/>
            <person name="Kim S."/>
        </authorList>
    </citation>
    <scope>NUCLEOTIDE SEQUENCE</scope>
    <source>
        <strain evidence="8">KCTC 12343</strain>
    </source>
</reference>
<name>A0A411X6S7_9BURK</name>
<evidence type="ECO:0000256" key="2">
    <source>
        <dbReference type="ARBA" id="ARBA00005722"/>
    </source>
</evidence>
<evidence type="ECO:0000256" key="5">
    <source>
        <dbReference type="ARBA" id="ARBA00023237"/>
    </source>
</evidence>
<reference evidence="8" key="1">
    <citation type="journal article" date="2014" name="Int. J. Syst. Evol. Microbiol.">
        <title>Complete genome sequence of Corynebacterium casei LMG S-19264T (=DSM 44701T), isolated from a smear-ripened cheese.</title>
        <authorList>
            <consortium name="US DOE Joint Genome Institute (JGI-PGF)"/>
            <person name="Walter F."/>
            <person name="Albersmeier A."/>
            <person name="Kalinowski J."/>
            <person name="Ruckert C."/>
        </authorList>
    </citation>
    <scope>NUCLEOTIDE SEQUENCE</scope>
    <source>
        <strain evidence="8">KCTC 12343</strain>
    </source>
</reference>
<accession>A0A411X6S7</accession>
<protein>
    <submittedName>
        <fullName evidence="9">MipA/OmpV family protein</fullName>
    </submittedName>
</protein>
<dbReference type="EMBL" id="BMWV01000001">
    <property type="protein sequence ID" value="GGY27947.1"/>
    <property type="molecule type" value="Genomic_DNA"/>
</dbReference>
<dbReference type="Proteomes" id="UP000628442">
    <property type="component" value="Unassembled WGS sequence"/>
</dbReference>
<evidence type="ECO:0000256" key="6">
    <source>
        <dbReference type="SAM" id="MobiDB-lite"/>
    </source>
</evidence>
<evidence type="ECO:0000256" key="7">
    <source>
        <dbReference type="SAM" id="SignalP"/>
    </source>
</evidence>
<keyword evidence="10" id="KW-1185">Reference proteome</keyword>